<dbReference type="PROSITE" id="PS50404">
    <property type="entry name" value="GST_NTER"/>
    <property type="match status" value="1"/>
</dbReference>
<evidence type="ECO:0000256" key="1">
    <source>
        <dbReference type="RuleBase" id="RU003494"/>
    </source>
</evidence>
<organism evidence="4 5">
    <name type="scientific">Vreelandella sulfidaeris</name>
    <dbReference type="NCBI Taxonomy" id="115553"/>
    <lineage>
        <taxon>Bacteria</taxon>
        <taxon>Pseudomonadati</taxon>
        <taxon>Pseudomonadota</taxon>
        <taxon>Gammaproteobacteria</taxon>
        <taxon>Oceanospirillales</taxon>
        <taxon>Halomonadaceae</taxon>
        <taxon>Vreelandella</taxon>
    </lineage>
</organism>
<dbReference type="Pfam" id="PF02798">
    <property type="entry name" value="GST_N"/>
    <property type="match status" value="1"/>
</dbReference>
<dbReference type="InterPro" id="IPR004046">
    <property type="entry name" value="GST_C"/>
</dbReference>
<gene>
    <name evidence="4" type="ORF">DQ400_06960</name>
</gene>
<dbReference type="CDD" id="cd10291">
    <property type="entry name" value="GST_C_YfcG_like"/>
    <property type="match status" value="1"/>
</dbReference>
<evidence type="ECO:0000313" key="4">
    <source>
        <dbReference type="EMBL" id="RBI68110.1"/>
    </source>
</evidence>
<dbReference type="InterPro" id="IPR040079">
    <property type="entry name" value="Glutathione_S-Trfase"/>
</dbReference>
<dbReference type="Gene3D" id="3.40.30.10">
    <property type="entry name" value="Glutaredoxin"/>
    <property type="match status" value="1"/>
</dbReference>
<dbReference type="InterPro" id="IPR036282">
    <property type="entry name" value="Glutathione-S-Trfase_C_sf"/>
</dbReference>
<proteinExistence type="inferred from homology"/>
<dbReference type="SFLD" id="SFLDG00358">
    <property type="entry name" value="Main_(cytGST)"/>
    <property type="match status" value="1"/>
</dbReference>
<keyword evidence="5" id="KW-1185">Reference proteome</keyword>
<protein>
    <submittedName>
        <fullName evidence="4">Thiol:disulfide oxidoreductase</fullName>
    </submittedName>
</protein>
<dbReference type="PANTHER" id="PTHR44051">
    <property type="entry name" value="GLUTATHIONE S-TRANSFERASE-RELATED"/>
    <property type="match status" value="1"/>
</dbReference>
<evidence type="ECO:0000259" key="2">
    <source>
        <dbReference type="PROSITE" id="PS50404"/>
    </source>
</evidence>
<dbReference type="RefSeq" id="WP_113269064.1">
    <property type="nucleotide sequence ID" value="NZ_QNTU01000003.1"/>
</dbReference>
<dbReference type="SUPFAM" id="SSF52833">
    <property type="entry name" value="Thioredoxin-like"/>
    <property type="match status" value="1"/>
</dbReference>
<dbReference type="Proteomes" id="UP000252204">
    <property type="component" value="Unassembled WGS sequence"/>
</dbReference>
<dbReference type="AlphaFoldDB" id="A0A365TR01"/>
<comment type="caution">
    <text evidence="4">The sequence shown here is derived from an EMBL/GenBank/DDBJ whole genome shotgun (WGS) entry which is preliminary data.</text>
</comment>
<dbReference type="Gene3D" id="1.20.1050.10">
    <property type="match status" value="1"/>
</dbReference>
<dbReference type="OrthoDB" id="9803562at2"/>
<feature type="domain" description="GST C-terminal" evidence="3">
    <location>
        <begin position="90"/>
        <end position="213"/>
    </location>
</feature>
<evidence type="ECO:0000259" key="3">
    <source>
        <dbReference type="PROSITE" id="PS50405"/>
    </source>
</evidence>
<feature type="domain" description="GST N-terminal" evidence="2">
    <location>
        <begin position="1"/>
        <end position="87"/>
    </location>
</feature>
<dbReference type="PANTHER" id="PTHR44051:SF19">
    <property type="entry name" value="DISULFIDE-BOND OXIDOREDUCTASE YFCG"/>
    <property type="match status" value="1"/>
</dbReference>
<dbReference type="SFLD" id="SFLDG01151">
    <property type="entry name" value="Main.2:_Nu-like"/>
    <property type="match status" value="1"/>
</dbReference>
<dbReference type="CDD" id="cd03048">
    <property type="entry name" value="GST_N_Ure2p_like"/>
    <property type="match status" value="1"/>
</dbReference>
<dbReference type="Pfam" id="PF00043">
    <property type="entry name" value="GST_C"/>
    <property type="match status" value="1"/>
</dbReference>
<name>A0A365TR01_9GAMM</name>
<dbReference type="PROSITE" id="PS50405">
    <property type="entry name" value="GST_CTER"/>
    <property type="match status" value="1"/>
</dbReference>
<dbReference type="InterPro" id="IPR004045">
    <property type="entry name" value="Glutathione_S-Trfase_N"/>
</dbReference>
<accession>A0A365TR01</accession>
<dbReference type="FunFam" id="3.40.30.10:FF:000046">
    <property type="entry name" value="GSH-dependent disulfide bond oxidoreductase"/>
    <property type="match status" value="1"/>
</dbReference>
<reference evidence="5" key="1">
    <citation type="submission" date="2018-06" db="EMBL/GenBank/DDBJ databases">
        <title>Whole genome sequencing of four bacterial strains from South Shetland trench revealing bio-synthetic gene clusters.</title>
        <authorList>
            <person name="Abdel-Mageed W.M."/>
            <person name="Lehri B."/>
            <person name="Jarmusch S."/>
            <person name="Miranda K."/>
            <person name="Goodfellow M."/>
            <person name="Jaspars M."/>
            <person name="Karlyshev A.V."/>
        </authorList>
    </citation>
    <scope>NUCLEOTIDE SEQUENCE [LARGE SCALE GENOMIC DNA]</scope>
    <source>
        <strain evidence="5">SST4</strain>
    </source>
</reference>
<dbReference type="SFLD" id="SFLDS00019">
    <property type="entry name" value="Glutathione_Transferase_(cytos"/>
    <property type="match status" value="1"/>
</dbReference>
<evidence type="ECO:0000313" key="5">
    <source>
        <dbReference type="Proteomes" id="UP000252204"/>
    </source>
</evidence>
<comment type="similarity">
    <text evidence="1">Belongs to the GST superfamily.</text>
</comment>
<dbReference type="EMBL" id="QNTU01000003">
    <property type="protein sequence ID" value="RBI68110.1"/>
    <property type="molecule type" value="Genomic_DNA"/>
</dbReference>
<dbReference type="InterPro" id="IPR010987">
    <property type="entry name" value="Glutathione-S-Trfase_C-like"/>
</dbReference>
<dbReference type="InterPro" id="IPR036249">
    <property type="entry name" value="Thioredoxin-like_sf"/>
</dbReference>
<sequence length="229" mass="26451">MIDLYYWTTPNGHKISIMLEEAKLAYRVKPINIGRGEQFDPEFLTIAPNNRIPAIVDHSPQDGGQPLSMFESGAILEYLADKSGLFLPAAGRERYIVLQWLHWQMGGLGPMAGQNHHFCHYAPQKIEYAIERYVRETNRLYSVLDQRLANHTYVGGDDYSIADMAIYPWIVPWEKQGQTIEEFPDLERWFEMIKARPAVRRAYALVEEVNPQAGVEMDEQARKHLFGNR</sequence>
<dbReference type="SUPFAM" id="SSF47616">
    <property type="entry name" value="GST C-terminal domain-like"/>
    <property type="match status" value="1"/>
</dbReference>